<evidence type="ECO:0000313" key="1">
    <source>
        <dbReference type="EMBL" id="MCI94737.1"/>
    </source>
</evidence>
<dbReference type="Proteomes" id="UP000265520">
    <property type="component" value="Unassembled WGS sequence"/>
</dbReference>
<name>A0A392W357_9FABA</name>
<evidence type="ECO:0000313" key="2">
    <source>
        <dbReference type="Proteomes" id="UP000265520"/>
    </source>
</evidence>
<sequence>WGVEGRVRREVGSRSARAHPRHENFILTCLPY</sequence>
<comment type="caution">
    <text evidence="1">The sequence shown here is derived from an EMBL/GenBank/DDBJ whole genome shotgun (WGS) entry which is preliminary data.</text>
</comment>
<accession>A0A392W357</accession>
<dbReference type="EMBL" id="LXQA011365087">
    <property type="protein sequence ID" value="MCI94737.1"/>
    <property type="molecule type" value="Genomic_DNA"/>
</dbReference>
<organism evidence="1 2">
    <name type="scientific">Trifolium medium</name>
    <dbReference type="NCBI Taxonomy" id="97028"/>
    <lineage>
        <taxon>Eukaryota</taxon>
        <taxon>Viridiplantae</taxon>
        <taxon>Streptophyta</taxon>
        <taxon>Embryophyta</taxon>
        <taxon>Tracheophyta</taxon>
        <taxon>Spermatophyta</taxon>
        <taxon>Magnoliopsida</taxon>
        <taxon>eudicotyledons</taxon>
        <taxon>Gunneridae</taxon>
        <taxon>Pentapetalae</taxon>
        <taxon>rosids</taxon>
        <taxon>fabids</taxon>
        <taxon>Fabales</taxon>
        <taxon>Fabaceae</taxon>
        <taxon>Papilionoideae</taxon>
        <taxon>50 kb inversion clade</taxon>
        <taxon>NPAAA clade</taxon>
        <taxon>Hologalegina</taxon>
        <taxon>IRL clade</taxon>
        <taxon>Trifolieae</taxon>
        <taxon>Trifolium</taxon>
    </lineage>
</organism>
<proteinExistence type="predicted"/>
<protein>
    <submittedName>
        <fullName evidence="1">Uncharacterized protein</fullName>
    </submittedName>
</protein>
<feature type="non-terminal residue" evidence="1">
    <location>
        <position position="1"/>
    </location>
</feature>
<reference evidence="1 2" key="1">
    <citation type="journal article" date="2018" name="Front. Plant Sci.">
        <title>Red Clover (Trifolium pratense) and Zigzag Clover (T. medium) - A Picture of Genomic Similarities and Differences.</title>
        <authorList>
            <person name="Dluhosova J."/>
            <person name="Istvanek J."/>
            <person name="Nedelnik J."/>
            <person name="Repkova J."/>
        </authorList>
    </citation>
    <scope>NUCLEOTIDE SEQUENCE [LARGE SCALE GENOMIC DNA]</scope>
    <source>
        <strain evidence="2">cv. 10/8</strain>
        <tissue evidence="1">Leaf</tissue>
    </source>
</reference>
<dbReference type="AlphaFoldDB" id="A0A392W357"/>
<keyword evidence="2" id="KW-1185">Reference proteome</keyword>